<accession>A0ABT8WHA3</accession>
<protein>
    <recommendedName>
        <fullName evidence="4">Lipocalin-like domain-containing protein</fullName>
    </recommendedName>
</protein>
<gene>
    <name evidence="2" type="ORF">Q4Q35_22315</name>
</gene>
<name>A0ABT8WHA3_9FLAO</name>
<feature type="signal peptide" evidence="1">
    <location>
        <begin position="1"/>
        <end position="22"/>
    </location>
</feature>
<feature type="chain" id="PRO_5046903150" description="Lipocalin-like domain-containing protein" evidence="1">
    <location>
        <begin position="23"/>
        <end position="167"/>
    </location>
</feature>
<dbReference type="EMBL" id="JAUOEK010000184">
    <property type="protein sequence ID" value="MDO5972546.1"/>
    <property type="molecule type" value="Genomic_DNA"/>
</dbReference>
<keyword evidence="1" id="KW-0732">Signal</keyword>
<keyword evidence="3" id="KW-1185">Reference proteome</keyword>
<reference evidence="2" key="1">
    <citation type="submission" date="2023-07" db="EMBL/GenBank/DDBJ databases">
        <title>Two novel species in the genus Flavivirga.</title>
        <authorList>
            <person name="Kwon K."/>
        </authorList>
    </citation>
    <scope>NUCLEOTIDE SEQUENCE</scope>
    <source>
        <strain evidence="2">KCTC 52353</strain>
    </source>
</reference>
<evidence type="ECO:0008006" key="4">
    <source>
        <dbReference type="Google" id="ProtNLM"/>
    </source>
</evidence>
<evidence type="ECO:0000256" key="1">
    <source>
        <dbReference type="SAM" id="SignalP"/>
    </source>
</evidence>
<organism evidence="2 3">
    <name type="scientific">Flavivirga aquimarina</name>
    <dbReference type="NCBI Taxonomy" id="2027862"/>
    <lineage>
        <taxon>Bacteria</taxon>
        <taxon>Pseudomonadati</taxon>
        <taxon>Bacteroidota</taxon>
        <taxon>Flavobacteriia</taxon>
        <taxon>Flavobacteriales</taxon>
        <taxon>Flavobacteriaceae</taxon>
        <taxon>Flavivirga</taxon>
    </lineage>
</organism>
<evidence type="ECO:0000313" key="2">
    <source>
        <dbReference type="EMBL" id="MDO5972546.1"/>
    </source>
</evidence>
<proteinExistence type="predicted"/>
<evidence type="ECO:0000313" key="3">
    <source>
        <dbReference type="Proteomes" id="UP001176883"/>
    </source>
</evidence>
<dbReference type="Proteomes" id="UP001176883">
    <property type="component" value="Unassembled WGS sequence"/>
</dbReference>
<dbReference type="PROSITE" id="PS51257">
    <property type="entry name" value="PROKAR_LIPOPROTEIN"/>
    <property type="match status" value="1"/>
</dbReference>
<dbReference type="RefSeq" id="WP_303280294.1">
    <property type="nucleotide sequence ID" value="NZ_JAUOEK010000184.1"/>
</dbReference>
<comment type="caution">
    <text evidence="2">The sequence shown here is derived from an EMBL/GenBank/DDBJ whole genome shotgun (WGS) entry which is preliminary data.</text>
</comment>
<sequence length="167" mass="18521">MKKLIKLSCLFLFVSLMTTSCSNDDDGAAEENFSDTIEYKEDIVDITSSRIEDYKGENGYYNYDFILSGKSDSDVSYVFYVELFSKGTESFKTGTFKYISETSSESADFYYGYAFLNVDDETLNVKAGDITVSGSGSNYSISGVLTLTNDEVLNISYSGEFTVVDGE</sequence>